<dbReference type="InterPro" id="IPR000014">
    <property type="entry name" value="PAS"/>
</dbReference>
<dbReference type="Pfam" id="PF08447">
    <property type="entry name" value="PAS_3"/>
    <property type="match status" value="1"/>
</dbReference>
<dbReference type="InterPro" id="IPR035965">
    <property type="entry name" value="PAS-like_dom_sf"/>
</dbReference>
<dbReference type="InterPro" id="IPR011006">
    <property type="entry name" value="CheY-like_superfamily"/>
</dbReference>
<accession>A0A562IYG9</accession>
<keyword evidence="7" id="KW-0472">Membrane</keyword>
<evidence type="ECO:0000256" key="2">
    <source>
        <dbReference type="ARBA" id="ARBA00012438"/>
    </source>
</evidence>
<comment type="caution">
    <text evidence="10">The sequence shown here is derived from an EMBL/GenBank/DDBJ whole genome shotgun (WGS) entry which is preliminary data.</text>
</comment>
<evidence type="ECO:0000259" key="8">
    <source>
        <dbReference type="PROSITE" id="PS50109"/>
    </source>
</evidence>
<dbReference type="CDD" id="cd16922">
    <property type="entry name" value="HATPase_EvgS-ArcB-TorS-like"/>
    <property type="match status" value="1"/>
</dbReference>
<dbReference type="Pfam" id="PF02518">
    <property type="entry name" value="HATPase_c"/>
    <property type="match status" value="1"/>
</dbReference>
<dbReference type="InterPro" id="IPR036890">
    <property type="entry name" value="HATPase_C_sf"/>
</dbReference>
<name>A0A562IYG9_9GAMM</name>
<dbReference type="PANTHER" id="PTHR43047:SF72">
    <property type="entry name" value="OSMOSENSING HISTIDINE PROTEIN KINASE SLN1"/>
    <property type="match status" value="1"/>
</dbReference>
<dbReference type="PROSITE" id="PS50110">
    <property type="entry name" value="RESPONSE_REGULATORY"/>
    <property type="match status" value="1"/>
</dbReference>
<keyword evidence="7" id="KW-1133">Transmembrane helix</keyword>
<dbReference type="PANTHER" id="PTHR43047">
    <property type="entry name" value="TWO-COMPONENT HISTIDINE PROTEIN KINASE"/>
    <property type="match status" value="1"/>
</dbReference>
<dbReference type="SUPFAM" id="SSF55785">
    <property type="entry name" value="PYP-like sensor domain (PAS domain)"/>
    <property type="match status" value="1"/>
</dbReference>
<organism evidence="10 11">
    <name type="scientific">Azomonas agilis</name>
    <dbReference type="NCBI Taxonomy" id="116849"/>
    <lineage>
        <taxon>Bacteria</taxon>
        <taxon>Pseudomonadati</taxon>
        <taxon>Pseudomonadota</taxon>
        <taxon>Gammaproteobacteria</taxon>
        <taxon>Pseudomonadales</taxon>
        <taxon>Pseudomonadaceae</taxon>
        <taxon>Azomonas</taxon>
    </lineage>
</organism>
<dbReference type="InterPro" id="IPR001789">
    <property type="entry name" value="Sig_transdc_resp-reg_receiver"/>
</dbReference>
<evidence type="ECO:0000256" key="7">
    <source>
        <dbReference type="SAM" id="Phobius"/>
    </source>
</evidence>
<evidence type="ECO:0000259" key="9">
    <source>
        <dbReference type="PROSITE" id="PS50110"/>
    </source>
</evidence>
<dbReference type="SUPFAM" id="SSF55874">
    <property type="entry name" value="ATPase domain of HSP90 chaperone/DNA topoisomerase II/histidine kinase"/>
    <property type="match status" value="1"/>
</dbReference>
<dbReference type="PRINTS" id="PR00344">
    <property type="entry name" value="BCTRLSENSOR"/>
</dbReference>
<gene>
    <name evidence="10" type="ORF">LX59_01452</name>
</gene>
<dbReference type="Proteomes" id="UP000319627">
    <property type="component" value="Unassembled WGS sequence"/>
</dbReference>
<dbReference type="AlphaFoldDB" id="A0A562IYG9"/>
<keyword evidence="3" id="KW-0597">Phosphoprotein</keyword>
<evidence type="ECO:0000313" key="10">
    <source>
        <dbReference type="EMBL" id="TWH75942.1"/>
    </source>
</evidence>
<dbReference type="GO" id="GO:0000155">
    <property type="term" value="F:phosphorelay sensor kinase activity"/>
    <property type="evidence" value="ECO:0007669"/>
    <property type="project" value="InterPro"/>
</dbReference>
<dbReference type="SMART" id="SM00388">
    <property type="entry name" value="HisKA"/>
    <property type="match status" value="1"/>
</dbReference>
<dbReference type="SUPFAM" id="SSF47384">
    <property type="entry name" value="Homodimeric domain of signal transducing histidine kinase"/>
    <property type="match status" value="1"/>
</dbReference>
<dbReference type="Gene3D" id="1.10.287.130">
    <property type="match status" value="1"/>
</dbReference>
<feature type="transmembrane region" description="Helical" evidence="7">
    <location>
        <begin position="383"/>
        <end position="404"/>
    </location>
</feature>
<dbReference type="EC" id="2.7.13.3" evidence="2"/>
<comment type="caution">
    <text evidence="6">Lacks conserved residue(s) required for the propagation of feature annotation.</text>
</comment>
<dbReference type="SMART" id="SM00387">
    <property type="entry name" value="HATPase_c"/>
    <property type="match status" value="1"/>
</dbReference>
<dbReference type="SUPFAM" id="SSF52172">
    <property type="entry name" value="CheY-like"/>
    <property type="match status" value="1"/>
</dbReference>
<comment type="catalytic activity">
    <reaction evidence="1">
        <text>ATP + protein L-histidine = ADP + protein N-phospho-L-histidine.</text>
        <dbReference type="EC" id="2.7.13.3"/>
    </reaction>
</comment>
<protein>
    <recommendedName>
        <fullName evidence="2">histidine kinase</fullName>
        <ecNumber evidence="2">2.7.13.3</ecNumber>
    </recommendedName>
</protein>
<dbReference type="InterPro" id="IPR004358">
    <property type="entry name" value="Sig_transdc_His_kin-like_C"/>
</dbReference>
<keyword evidence="4" id="KW-0808">Transferase</keyword>
<keyword evidence="5" id="KW-0418">Kinase</keyword>
<dbReference type="InterPro" id="IPR013655">
    <property type="entry name" value="PAS_fold_3"/>
</dbReference>
<dbReference type="Pfam" id="PF00512">
    <property type="entry name" value="HisKA"/>
    <property type="match status" value="1"/>
</dbReference>
<keyword evidence="11" id="KW-1185">Reference proteome</keyword>
<dbReference type="GO" id="GO:0009927">
    <property type="term" value="F:histidine phosphotransfer kinase activity"/>
    <property type="evidence" value="ECO:0007669"/>
    <property type="project" value="TreeGrafter"/>
</dbReference>
<evidence type="ECO:0000256" key="4">
    <source>
        <dbReference type="ARBA" id="ARBA00022679"/>
    </source>
</evidence>
<evidence type="ECO:0000256" key="6">
    <source>
        <dbReference type="PROSITE-ProRule" id="PRU00169"/>
    </source>
</evidence>
<dbReference type="EMBL" id="VLKG01000004">
    <property type="protein sequence ID" value="TWH75942.1"/>
    <property type="molecule type" value="Genomic_DNA"/>
</dbReference>
<dbReference type="InterPro" id="IPR003661">
    <property type="entry name" value="HisK_dim/P_dom"/>
</dbReference>
<dbReference type="Gene3D" id="3.30.565.10">
    <property type="entry name" value="Histidine kinase-like ATPase, C-terminal domain"/>
    <property type="match status" value="1"/>
</dbReference>
<dbReference type="InterPro" id="IPR036097">
    <property type="entry name" value="HisK_dim/P_sf"/>
</dbReference>
<feature type="domain" description="Histidine kinase" evidence="8">
    <location>
        <begin position="613"/>
        <end position="836"/>
    </location>
</feature>
<evidence type="ECO:0000256" key="5">
    <source>
        <dbReference type="ARBA" id="ARBA00022777"/>
    </source>
</evidence>
<dbReference type="CDD" id="cd00130">
    <property type="entry name" value="PAS"/>
    <property type="match status" value="1"/>
</dbReference>
<reference evidence="10 11" key="1">
    <citation type="submission" date="2019-07" db="EMBL/GenBank/DDBJ databases">
        <title>Genomic Encyclopedia of Type Strains, Phase I: the one thousand microbial genomes (KMG-I) project.</title>
        <authorList>
            <person name="Kyrpides N."/>
        </authorList>
    </citation>
    <scope>NUCLEOTIDE SEQUENCE [LARGE SCALE GENOMIC DNA]</scope>
    <source>
        <strain evidence="10 11">DSM 375</strain>
    </source>
</reference>
<dbReference type="CDD" id="cd00082">
    <property type="entry name" value="HisKA"/>
    <property type="match status" value="1"/>
</dbReference>
<keyword evidence="7" id="KW-0812">Transmembrane</keyword>
<dbReference type="GO" id="GO:0005886">
    <property type="term" value="C:plasma membrane"/>
    <property type="evidence" value="ECO:0007669"/>
    <property type="project" value="TreeGrafter"/>
</dbReference>
<evidence type="ECO:0000256" key="3">
    <source>
        <dbReference type="ARBA" id="ARBA00022553"/>
    </source>
</evidence>
<dbReference type="Gene3D" id="3.30.450.20">
    <property type="entry name" value="PAS domain"/>
    <property type="match status" value="2"/>
</dbReference>
<proteinExistence type="predicted"/>
<dbReference type="InterPro" id="IPR005467">
    <property type="entry name" value="His_kinase_dom"/>
</dbReference>
<dbReference type="PROSITE" id="PS50109">
    <property type="entry name" value="HIS_KIN"/>
    <property type="match status" value="1"/>
</dbReference>
<evidence type="ECO:0000313" key="11">
    <source>
        <dbReference type="Proteomes" id="UP000319627"/>
    </source>
</evidence>
<evidence type="ECO:0000256" key="1">
    <source>
        <dbReference type="ARBA" id="ARBA00000085"/>
    </source>
</evidence>
<feature type="domain" description="Response regulatory" evidence="9">
    <location>
        <begin position="852"/>
        <end position="964"/>
    </location>
</feature>
<dbReference type="Gene3D" id="3.40.50.2300">
    <property type="match status" value="1"/>
</dbReference>
<sequence length="968" mass="109963">MLFKRKTKHMRPCSLQTWIWQAFVRSSLIPLILVETVLIAVYLLSNTSIHDAQIQYLHDVALRELEDASHRESSLINDQLSRVHTATELYRNLTTLAFENAEIQKPPPELELLPSGVRYSPQDTGGAASFYSGITPPEQQDLHKVAQLKTLDPLMKQLKEREPLVASVYFNSWDSYNHIYPWFHTASQYQPNLKIPDFNFYYLADAQHNPKRQTVWTEVYLDPAGNGWMMSAISPVYKGEHLEGVVGLDITVDDVLKAIDTLSTPWNGYGVLVSNQLDIMALPKAGERDFGLHELTHHSYDEAIRQELFKPEDFNLQNRPETRPIAAALYAHPDGLMETQLNGSKKLISWHTIPQTGWRLLMVVDEHAIYFETEILSQHYKHIGYLMIAGLLVFYLMFFSFQWWRARGLSRALQKPILNIQNMMAKIGQGQWQPEVPKSGIQELNDMAERTAAVGLQLKQSERQRNSIQQRLEIVLGGDMESLWEYDLQRGVISLRGGFCQHFGLSNDSISEAQFLERLHPEDRARFRRAYTEPDKNGQLHETEFRFRDAQQRYHWLLGRGQVVDFDPNSHTPSMLAGTYVNINALKQTEEDLRQASLEAQAANQAKSRFISSVSHELRTPLNAIHGFAQLMQLERETDPTMAMHNAPTHLHEILVASQHLGDLVNDLLDWANIQAEKPKLKLRQTEVAHILQECGELVRLQVLAQELKLTVEAPNPDLQVWVEPRRLRQILLNLLSNAIKYNRPQGYIRLGYRLFAQQQRIRLQVEDSGFGISPELQSKLFEPFQRLGKENTAIQGTGIGLALCREYASLLGGEMGLSSELGVGSCFWIELPLSSPQMEPTPSESSTAQARIFYIDPDAKRRDIAEKVLNPLGITYLGDSGKEALQKALVQPPQLLILSTKLADITAEQLQDAFAAHPSLQNIPTIFMAAPEDLELLMGLSFQGILPLPFTEEDLYNQAAALLEDSI</sequence>
<dbReference type="InterPro" id="IPR003594">
    <property type="entry name" value="HATPase_dom"/>
</dbReference>
<dbReference type="CDD" id="cd12913">
    <property type="entry name" value="PDC1_MCP_like"/>
    <property type="match status" value="1"/>
</dbReference>